<dbReference type="AlphaFoldDB" id="A0A813AIA8"/>
<accession>A0A813AIA8</accession>
<dbReference type="Gene3D" id="3.30.200.20">
    <property type="entry name" value="Phosphorylase Kinase, domain 1"/>
    <property type="match status" value="1"/>
</dbReference>
<comment type="caution">
    <text evidence="1">The sequence shown here is derived from an EMBL/GenBank/DDBJ whole genome shotgun (WGS) entry which is preliminary data.</text>
</comment>
<proteinExistence type="predicted"/>
<name>A0A813AIA8_9DINO</name>
<dbReference type="OrthoDB" id="63267at2759"/>
<dbReference type="Proteomes" id="UP000601435">
    <property type="component" value="Unassembled WGS sequence"/>
</dbReference>
<protein>
    <submittedName>
        <fullName evidence="1">Kin-1 protein</fullName>
    </submittedName>
</protein>
<organism evidence="1 2">
    <name type="scientific">Symbiodinium necroappetens</name>
    <dbReference type="NCBI Taxonomy" id="1628268"/>
    <lineage>
        <taxon>Eukaryota</taxon>
        <taxon>Sar</taxon>
        <taxon>Alveolata</taxon>
        <taxon>Dinophyceae</taxon>
        <taxon>Suessiales</taxon>
        <taxon>Symbiodiniaceae</taxon>
        <taxon>Symbiodinium</taxon>
    </lineage>
</organism>
<sequence>MGSSPCACVSGFEFRRVKFAKYKPDGKFYTVKPRAESGAEGISTPLFPPFMKKHEIIKLKLKQVDHINNEKRLMAQISYPFIVDMPASQFSGWAIAKKIILSTLQLGEARQHGAFVEGGVCKDEQSKFYALQVRR</sequence>
<dbReference type="EMBL" id="CAJNJA010059099">
    <property type="protein sequence ID" value="CAE7866587.1"/>
    <property type="molecule type" value="Genomic_DNA"/>
</dbReference>
<evidence type="ECO:0000313" key="1">
    <source>
        <dbReference type="EMBL" id="CAE7866587.1"/>
    </source>
</evidence>
<evidence type="ECO:0000313" key="2">
    <source>
        <dbReference type="Proteomes" id="UP000601435"/>
    </source>
</evidence>
<reference evidence="1" key="1">
    <citation type="submission" date="2021-02" db="EMBL/GenBank/DDBJ databases">
        <authorList>
            <person name="Dougan E. K."/>
            <person name="Rhodes N."/>
            <person name="Thang M."/>
            <person name="Chan C."/>
        </authorList>
    </citation>
    <scope>NUCLEOTIDE SEQUENCE</scope>
</reference>
<keyword evidence="2" id="KW-1185">Reference proteome</keyword>
<gene>
    <name evidence="1" type="primary">kin-1</name>
    <name evidence="1" type="ORF">SNEC2469_LOCUS27769</name>
</gene>